<sequence length="105" mass="11482">MMRNPSAREDDIGTATNQVEQLALTSQLWFENLTPAPSPSSVHVHTCTPHPRRKRLQNAHAHTHALDKDGVPCDALATQHALTPRPQAALPLVAVLSGLVRMQQL</sequence>
<dbReference type="AlphaFoldDB" id="A0A1J8Q1X3"/>
<dbReference type="Proteomes" id="UP000183567">
    <property type="component" value="Unassembled WGS sequence"/>
</dbReference>
<evidence type="ECO:0000313" key="1">
    <source>
        <dbReference type="EMBL" id="OJA15582.1"/>
    </source>
</evidence>
<keyword evidence="2" id="KW-1185">Reference proteome</keyword>
<reference evidence="1 2" key="1">
    <citation type="submission" date="2016-03" db="EMBL/GenBank/DDBJ databases">
        <title>Comparative genomics of the ectomycorrhizal sister species Rhizopogon vinicolor and Rhizopogon vesiculosus (Basidiomycota: Boletales) reveals a divergence of the mating type B locus.</title>
        <authorList>
            <person name="Mujic A.B."/>
            <person name="Kuo A."/>
            <person name="Tritt A."/>
            <person name="Lipzen A."/>
            <person name="Chen C."/>
            <person name="Johnson J."/>
            <person name="Sharma A."/>
            <person name="Barry K."/>
            <person name="Grigoriev I.V."/>
            <person name="Spatafora J.W."/>
        </authorList>
    </citation>
    <scope>NUCLEOTIDE SEQUENCE [LARGE SCALE GENOMIC DNA]</scope>
    <source>
        <strain evidence="1 2">AM-OR11-056</strain>
    </source>
</reference>
<protein>
    <submittedName>
        <fullName evidence="1">Uncharacterized protein</fullName>
    </submittedName>
</protein>
<gene>
    <name evidence="1" type="ORF">AZE42_13103</name>
</gene>
<comment type="caution">
    <text evidence="1">The sequence shown here is derived from an EMBL/GenBank/DDBJ whole genome shotgun (WGS) entry which is preliminary data.</text>
</comment>
<evidence type="ECO:0000313" key="2">
    <source>
        <dbReference type="Proteomes" id="UP000183567"/>
    </source>
</evidence>
<accession>A0A1J8Q1X3</accession>
<name>A0A1J8Q1X3_9AGAM</name>
<proteinExistence type="predicted"/>
<organism evidence="1 2">
    <name type="scientific">Rhizopogon vesiculosus</name>
    <dbReference type="NCBI Taxonomy" id="180088"/>
    <lineage>
        <taxon>Eukaryota</taxon>
        <taxon>Fungi</taxon>
        <taxon>Dikarya</taxon>
        <taxon>Basidiomycota</taxon>
        <taxon>Agaricomycotina</taxon>
        <taxon>Agaricomycetes</taxon>
        <taxon>Agaricomycetidae</taxon>
        <taxon>Boletales</taxon>
        <taxon>Suillineae</taxon>
        <taxon>Rhizopogonaceae</taxon>
        <taxon>Rhizopogon</taxon>
    </lineage>
</organism>
<dbReference type="EMBL" id="LVVM01003025">
    <property type="protein sequence ID" value="OJA15582.1"/>
    <property type="molecule type" value="Genomic_DNA"/>
</dbReference>